<reference evidence="1 2" key="1">
    <citation type="submission" date="2016-11" db="EMBL/GenBank/DDBJ databases">
        <authorList>
            <person name="Jaros S."/>
            <person name="Januszkiewicz K."/>
            <person name="Wedrychowicz H."/>
        </authorList>
    </citation>
    <scope>NUCLEOTIDE SEQUENCE [LARGE SCALE GENOMIC DNA]</scope>
    <source>
        <strain evidence="1 2">DSM 14809</strain>
    </source>
</reference>
<dbReference type="Proteomes" id="UP000184185">
    <property type="component" value="Unassembled WGS sequence"/>
</dbReference>
<evidence type="ECO:0000313" key="1">
    <source>
        <dbReference type="EMBL" id="SHJ68544.1"/>
    </source>
</evidence>
<accession>A0A1M6LBK4</accession>
<keyword evidence="2" id="KW-1185">Reference proteome</keyword>
<dbReference type="AlphaFoldDB" id="A0A1M6LBK4"/>
<dbReference type="PROSITE" id="PS51257">
    <property type="entry name" value="PROKAR_LIPOPROTEIN"/>
    <property type="match status" value="1"/>
</dbReference>
<dbReference type="EMBL" id="FQYQ01000040">
    <property type="protein sequence ID" value="SHJ68544.1"/>
    <property type="molecule type" value="Genomic_DNA"/>
</dbReference>
<evidence type="ECO:0000313" key="2">
    <source>
        <dbReference type="Proteomes" id="UP000184185"/>
    </source>
</evidence>
<proteinExistence type="predicted"/>
<gene>
    <name evidence="1" type="ORF">SAMN02745725_03069</name>
</gene>
<protein>
    <submittedName>
        <fullName evidence="1">Uncharacterized protein</fullName>
    </submittedName>
</protein>
<sequence length="181" mass="19047">MNIKNYLIVGTITLTAAFGFIGCGNSSQSTDKLPLMDVSEDGKTVYANFDKTDIGTAAGSGVTIDEGEYLIIDSGITEGAVQVKVTAGGDDINEVPSSDNPATIDYEFSSVGTTEYQEIASGSYTVFVETTEKTTGTITFSVVALPNAEDATLDDGTVYFAKDVDEGVALENLEDYLNQGN</sequence>
<dbReference type="OrthoDB" id="2053292at2"/>
<dbReference type="RefSeq" id="WP_072919608.1">
    <property type="nucleotide sequence ID" value="NZ_FQYQ01000040.1"/>
</dbReference>
<name>A0A1M6LBK4_PSEXY</name>
<organism evidence="1 2">
    <name type="scientific">Pseudobutyrivibrio xylanivorans DSM 14809</name>
    <dbReference type="NCBI Taxonomy" id="1123012"/>
    <lineage>
        <taxon>Bacteria</taxon>
        <taxon>Bacillati</taxon>
        <taxon>Bacillota</taxon>
        <taxon>Clostridia</taxon>
        <taxon>Lachnospirales</taxon>
        <taxon>Lachnospiraceae</taxon>
        <taxon>Pseudobutyrivibrio</taxon>
    </lineage>
</organism>